<dbReference type="AlphaFoldDB" id="A0A7X3IFD9"/>
<dbReference type="RefSeq" id="WP_160496449.1">
    <property type="nucleotide sequence ID" value="NZ_WUBI01000001.1"/>
</dbReference>
<dbReference type="InterPro" id="IPR054271">
    <property type="entry name" value="DUF7002"/>
</dbReference>
<accession>A0A7X3IFD9</accession>
<dbReference type="Pfam" id="PF22531">
    <property type="entry name" value="DUF7002"/>
    <property type="match status" value="1"/>
</dbReference>
<reference evidence="1 2" key="1">
    <citation type="submission" date="2019-12" db="EMBL/GenBank/DDBJ databases">
        <title>Paenibacillus sp. nov., an endophytic bacterium isolated from the stem of Dendrobium.</title>
        <authorList>
            <person name="Zhao R."/>
        </authorList>
    </citation>
    <scope>NUCLEOTIDE SEQUENCE [LARGE SCALE GENOMIC DNA]</scope>
    <source>
        <strain evidence="1 2">HJL G12</strain>
    </source>
</reference>
<evidence type="ECO:0000313" key="1">
    <source>
        <dbReference type="EMBL" id="MWV42884.1"/>
    </source>
</evidence>
<evidence type="ECO:0000313" key="2">
    <source>
        <dbReference type="Proteomes" id="UP000460318"/>
    </source>
</evidence>
<dbReference type="Proteomes" id="UP000460318">
    <property type="component" value="Unassembled WGS sequence"/>
</dbReference>
<comment type="caution">
    <text evidence="1">The sequence shown here is derived from an EMBL/GenBank/DDBJ whole genome shotgun (WGS) entry which is preliminary data.</text>
</comment>
<proteinExistence type="predicted"/>
<organism evidence="1 2">
    <name type="scientific">Paenibacillus dendrobii</name>
    <dbReference type="NCBI Taxonomy" id="2691084"/>
    <lineage>
        <taxon>Bacteria</taxon>
        <taxon>Bacillati</taxon>
        <taxon>Bacillota</taxon>
        <taxon>Bacilli</taxon>
        <taxon>Bacillales</taxon>
        <taxon>Paenibacillaceae</taxon>
        <taxon>Paenibacillus</taxon>
    </lineage>
</organism>
<dbReference type="EMBL" id="WUBI01000001">
    <property type="protein sequence ID" value="MWV42884.1"/>
    <property type="molecule type" value="Genomic_DNA"/>
</dbReference>
<name>A0A7X3IFD9_9BACL</name>
<gene>
    <name evidence="1" type="ORF">GRF59_04520</name>
</gene>
<keyword evidence="2" id="KW-1185">Reference proteome</keyword>
<protein>
    <recommendedName>
        <fullName evidence="3">DUF4433 domain-containing protein</fullName>
    </recommendedName>
</protein>
<evidence type="ECO:0008006" key="3">
    <source>
        <dbReference type="Google" id="ProtNLM"/>
    </source>
</evidence>
<sequence length="250" mass="29109">MRSKEDVIQSITPTHNRKFLYHFTRVRNLQAIAHLDSLLSSYSIHPYCTGERRTKPKEVNYGKYPVTINAHLRIPEHMMEAGCTLEEFRSFLDKHVFFWPTMKDCQKMMETYSRREPDENFAVLVLDAFSLLMENFSHVSLSKYDSGSSPRFPKHCTYRKSPEMFVALDDFKIKLNKTVPVKASEVREVLIEAKVTDISRVLRMIYVEDPEMLPVHWKQMARPMTDFNNGSVIDRLPADMLPIGESDGLL</sequence>